<keyword evidence="5 6" id="KW-0408">Iron</keyword>
<evidence type="ECO:0000256" key="4">
    <source>
        <dbReference type="ARBA" id="ARBA00022982"/>
    </source>
</evidence>
<proteinExistence type="predicted"/>
<feature type="domain" description="Cytochrome c" evidence="8">
    <location>
        <begin position="64"/>
        <end position="146"/>
    </location>
</feature>
<dbReference type="AlphaFoldDB" id="A0A3P3VMD6"/>
<reference evidence="9 10" key="2">
    <citation type="submission" date="2018-12" db="EMBL/GenBank/DDBJ databases">
        <title>Simiduia agarivorans gen. nov., sp. nov., a marine, agarolytic bacterium isolated from shallow coastal water from Keelung, Taiwan.</title>
        <authorList>
            <person name="Shieh W.Y."/>
        </authorList>
    </citation>
    <scope>NUCLEOTIDE SEQUENCE [LARGE SCALE GENOMIC DNA]</scope>
    <source>
        <strain evidence="9 10">GTF-13</strain>
    </source>
</reference>
<dbReference type="PRINTS" id="PR00607">
    <property type="entry name" value="CYTCHROMECIE"/>
</dbReference>
<dbReference type="Pfam" id="PF13442">
    <property type="entry name" value="Cytochrome_CBB3"/>
    <property type="match status" value="1"/>
</dbReference>
<organism evidence="9 10">
    <name type="scientific">Aestuariirhabdus litorea</name>
    <dbReference type="NCBI Taxonomy" id="2528527"/>
    <lineage>
        <taxon>Bacteria</taxon>
        <taxon>Pseudomonadati</taxon>
        <taxon>Pseudomonadota</taxon>
        <taxon>Gammaproteobacteria</taxon>
        <taxon>Oceanospirillales</taxon>
        <taxon>Aestuariirhabdaceae</taxon>
        <taxon>Aestuariirhabdus</taxon>
    </lineage>
</organism>
<dbReference type="PANTHER" id="PTHR40942">
    <property type="match status" value="1"/>
</dbReference>
<dbReference type="EMBL" id="QWEZ01000002">
    <property type="protein sequence ID" value="RRJ82879.1"/>
    <property type="molecule type" value="Genomic_DNA"/>
</dbReference>
<dbReference type="GO" id="GO:0009055">
    <property type="term" value="F:electron transfer activity"/>
    <property type="evidence" value="ECO:0007669"/>
    <property type="project" value="InterPro"/>
</dbReference>
<evidence type="ECO:0000256" key="1">
    <source>
        <dbReference type="ARBA" id="ARBA00022448"/>
    </source>
</evidence>
<gene>
    <name evidence="9" type="ORF">D0544_13600</name>
</gene>
<evidence type="ECO:0000256" key="7">
    <source>
        <dbReference type="SAM" id="SignalP"/>
    </source>
</evidence>
<dbReference type="Gene3D" id="1.10.760.10">
    <property type="entry name" value="Cytochrome c-like domain"/>
    <property type="match status" value="1"/>
</dbReference>
<evidence type="ECO:0000256" key="3">
    <source>
        <dbReference type="ARBA" id="ARBA00022723"/>
    </source>
</evidence>
<dbReference type="Proteomes" id="UP000280792">
    <property type="component" value="Unassembled WGS sequence"/>
</dbReference>
<sequence>MRGSCVALAIEMLKKGAFGALCIAGLLLTSASQADEAIAERIKPVGEVCVQGDACASGGAATAAAGRSGQDVYNAACAACHGTGVLGAPKQGDTAEWKARADKAGGFDQLLAHAINGINAMPPRGGCGACSDDEIGSAIEFMSGLSR</sequence>
<dbReference type="PROSITE" id="PS51007">
    <property type="entry name" value="CYTC"/>
    <property type="match status" value="1"/>
</dbReference>
<keyword evidence="7" id="KW-0732">Signal</keyword>
<accession>A0A3P3VMD6</accession>
<evidence type="ECO:0000256" key="5">
    <source>
        <dbReference type="ARBA" id="ARBA00023004"/>
    </source>
</evidence>
<feature type="signal peptide" evidence="7">
    <location>
        <begin position="1"/>
        <end position="34"/>
    </location>
</feature>
<keyword evidence="1" id="KW-0813">Transport</keyword>
<evidence type="ECO:0000313" key="10">
    <source>
        <dbReference type="Proteomes" id="UP000280792"/>
    </source>
</evidence>
<protein>
    <submittedName>
        <fullName evidence="9">Cytochrome c5 family protein</fullName>
    </submittedName>
</protein>
<dbReference type="InterPro" id="IPR002323">
    <property type="entry name" value="Cyt_CIE"/>
</dbReference>
<keyword evidence="3 6" id="KW-0479">Metal-binding</keyword>
<dbReference type="GO" id="GO:0005506">
    <property type="term" value="F:iron ion binding"/>
    <property type="evidence" value="ECO:0007669"/>
    <property type="project" value="InterPro"/>
</dbReference>
<comment type="caution">
    <text evidence="9">The sequence shown here is derived from an EMBL/GenBank/DDBJ whole genome shotgun (WGS) entry which is preliminary data.</text>
</comment>
<evidence type="ECO:0000256" key="6">
    <source>
        <dbReference type="PROSITE-ProRule" id="PRU00433"/>
    </source>
</evidence>
<keyword evidence="2 6" id="KW-0349">Heme</keyword>
<dbReference type="InterPro" id="IPR036909">
    <property type="entry name" value="Cyt_c-like_dom_sf"/>
</dbReference>
<keyword evidence="10" id="KW-1185">Reference proteome</keyword>
<name>A0A3P3VMD6_9GAMM</name>
<evidence type="ECO:0000256" key="2">
    <source>
        <dbReference type="ARBA" id="ARBA00022617"/>
    </source>
</evidence>
<dbReference type="SUPFAM" id="SSF46626">
    <property type="entry name" value="Cytochrome c"/>
    <property type="match status" value="1"/>
</dbReference>
<evidence type="ECO:0000313" key="9">
    <source>
        <dbReference type="EMBL" id="RRJ82879.1"/>
    </source>
</evidence>
<feature type="chain" id="PRO_5018082014" evidence="7">
    <location>
        <begin position="35"/>
        <end position="147"/>
    </location>
</feature>
<reference evidence="9 10" key="1">
    <citation type="submission" date="2018-08" db="EMBL/GenBank/DDBJ databases">
        <authorList>
            <person name="Khan S.A."/>
        </authorList>
    </citation>
    <scope>NUCLEOTIDE SEQUENCE [LARGE SCALE GENOMIC DNA]</scope>
    <source>
        <strain evidence="9 10">GTF-13</strain>
    </source>
</reference>
<evidence type="ECO:0000259" key="8">
    <source>
        <dbReference type="PROSITE" id="PS51007"/>
    </source>
</evidence>
<dbReference type="PANTHER" id="PTHR40942:SF4">
    <property type="entry name" value="CYTOCHROME C5"/>
    <property type="match status" value="1"/>
</dbReference>
<dbReference type="GO" id="GO:0020037">
    <property type="term" value="F:heme binding"/>
    <property type="evidence" value="ECO:0007669"/>
    <property type="project" value="InterPro"/>
</dbReference>
<keyword evidence="4" id="KW-0249">Electron transport</keyword>
<dbReference type="InterPro" id="IPR009056">
    <property type="entry name" value="Cyt_c-like_dom"/>
</dbReference>